<dbReference type="Gramene" id="OMERI10G13100.1">
    <property type="protein sequence ID" value="OMERI10G13100.1"/>
    <property type="gene ID" value="OMERI10G13100"/>
</dbReference>
<evidence type="ECO:0000313" key="2">
    <source>
        <dbReference type="EnsemblPlants" id="OMERI10G13100.1"/>
    </source>
</evidence>
<dbReference type="eggNOG" id="ENOG502R56E">
    <property type="taxonomic scope" value="Eukaryota"/>
</dbReference>
<sequence>PLDAGYRLLGGLQRGEPHRPSGQERRPGPVEERDAGQRLRRLDPPQEPAERHVHIPSAVAAEEDLPLGAARLHGFLQGGPEAGDGAFVGIGGEEGGAGAEERLVDVLHDDLRLADGLAAVDEHGHLLVHRVGDDEELALVPDVLLDVLVAQALEAEREPHPDDERARPCAQQLELVVVAHCHFAPIIYKQGDVGDGGRII</sequence>
<organism evidence="2">
    <name type="scientific">Oryza meridionalis</name>
    <dbReference type="NCBI Taxonomy" id="40149"/>
    <lineage>
        <taxon>Eukaryota</taxon>
        <taxon>Viridiplantae</taxon>
        <taxon>Streptophyta</taxon>
        <taxon>Embryophyta</taxon>
        <taxon>Tracheophyta</taxon>
        <taxon>Spermatophyta</taxon>
        <taxon>Magnoliopsida</taxon>
        <taxon>Liliopsida</taxon>
        <taxon>Poales</taxon>
        <taxon>Poaceae</taxon>
        <taxon>BOP clade</taxon>
        <taxon>Oryzoideae</taxon>
        <taxon>Oryzeae</taxon>
        <taxon>Oryzinae</taxon>
        <taxon>Oryza</taxon>
    </lineage>
</organism>
<dbReference type="AlphaFoldDB" id="A0A0E0F088"/>
<proteinExistence type="predicted"/>
<protein>
    <submittedName>
        <fullName evidence="2">Uncharacterized protein</fullName>
    </submittedName>
</protein>
<feature type="region of interest" description="Disordered" evidence="1">
    <location>
        <begin position="1"/>
        <end position="52"/>
    </location>
</feature>
<keyword evidence="3" id="KW-1185">Reference proteome</keyword>
<feature type="compositionally biased region" description="Basic and acidic residues" evidence="1">
    <location>
        <begin position="15"/>
        <end position="52"/>
    </location>
</feature>
<name>A0A0E0F088_9ORYZ</name>
<dbReference type="HOGENOM" id="CLU_097035_0_0_1"/>
<dbReference type="EnsemblPlants" id="OMERI10G13100.1">
    <property type="protein sequence ID" value="OMERI10G13100.1"/>
    <property type="gene ID" value="OMERI10G13100"/>
</dbReference>
<evidence type="ECO:0000256" key="1">
    <source>
        <dbReference type="SAM" id="MobiDB-lite"/>
    </source>
</evidence>
<reference evidence="2" key="1">
    <citation type="submission" date="2015-04" db="UniProtKB">
        <authorList>
            <consortium name="EnsemblPlants"/>
        </authorList>
    </citation>
    <scope>IDENTIFICATION</scope>
</reference>
<dbReference type="Proteomes" id="UP000008021">
    <property type="component" value="Chromosome 10"/>
</dbReference>
<evidence type="ECO:0000313" key="3">
    <source>
        <dbReference type="Proteomes" id="UP000008021"/>
    </source>
</evidence>
<accession>A0A0E0F088</accession>
<reference evidence="2" key="2">
    <citation type="submission" date="2018-05" db="EMBL/GenBank/DDBJ databases">
        <title>OmerRS3 (Oryza meridionalis Reference Sequence Version 3).</title>
        <authorList>
            <person name="Zhang J."/>
            <person name="Kudrna D."/>
            <person name="Lee S."/>
            <person name="Talag J."/>
            <person name="Welchert J."/>
            <person name="Wing R.A."/>
        </authorList>
    </citation>
    <scope>NUCLEOTIDE SEQUENCE [LARGE SCALE GENOMIC DNA]</scope>
    <source>
        <strain evidence="2">cv. OR44</strain>
    </source>
</reference>